<dbReference type="Pfam" id="PF01648">
    <property type="entry name" value="ACPS"/>
    <property type="match status" value="1"/>
</dbReference>
<evidence type="ECO:0000259" key="3">
    <source>
        <dbReference type="Pfam" id="PF22624"/>
    </source>
</evidence>
<dbReference type="GO" id="GO:0019878">
    <property type="term" value="P:lysine biosynthetic process via aminoadipic acid"/>
    <property type="evidence" value="ECO:0007669"/>
    <property type="project" value="TreeGrafter"/>
</dbReference>
<feature type="domain" description="4'-phosphopantetheinyl transferase N-terminal" evidence="3">
    <location>
        <begin position="31"/>
        <end position="117"/>
    </location>
</feature>
<dbReference type="InterPro" id="IPR055066">
    <property type="entry name" value="AASDHPPT_N"/>
</dbReference>
<dbReference type="EMBL" id="UOFX01000044">
    <property type="protein sequence ID" value="VAX08945.1"/>
    <property type="molecule type" value="Genomic_DNA"/>
</dbReference>
<gene>
    <name evidence="4" type="ORF">MNBD_GAMMA26-2199</name>
</gene>
<dbReference type="GO" id="GO:0005829">
    <property type="term" value="C:cytosol"/>
    <property type="evidence" value="ECO:0007669"/>
    <property type="project" value="TreeGrafter"/>
</dbReference>
<dbReference type="Pfam" id="PF22624">
    <property type="entry name" value="AASDHPPT_N"/>
    <property type="match status" value="1"/>
</dbReference>
<accession>A0A3B1BRJ6</accession>
<evidence type="ECO:0000259" key="2">
    <source>
        <dbReference type="Pfam" id="PF01648"/>
    </source>
</evidence>
<protein>
    <submittedName>
        <fullName evidence="4">Uncharacterized protein</fullName>
    </submittedName>
</protein>
<dbReference type="InterPro" id="IPR008278">
    <property type="entry name" value="4-PPantetheinyl_Trfase_dom"/>
</dbReference>
<keyword evidence="1" id="KW-0808">Transferase</keyword>
<dbReference type="AlphaFoldDB" id="A0A3B1BRJ6"/>
<dbReference type="GO" id="GO:0008897">
    <property type="term" value="F:holo-[acyl-carrier-protein] synthase activity"/>
    <property type="evidence" value="ECO:0007669"/>
    <property type="project" value="InterPro"/>
</dbReference>
<dbReference type="InterPro" id="IPR037143">
    <property type="entry name" value="4-PPantetheinyl_Trfase_dom_sf"/>
</dbReference>
<dbReference type="InterPro" id="IPR050559">
    <property type="entry name" value="P-Pant_transferase_sf"/>
</dbReference>
<organism evidence="4">
    <name type="scientific">hydrothermal vent metagenome</name>
    <dbReference type="NCBI Taxonomy" id="652676"/>
    <lineage>
        <taxon>unclassified sequences</taxon>
        <taxon>metagenomes</taxon>
        <taxon>ecological metagenomes</taxon>
    </lineage>
</organism>
<name>A0A3B1BRJ6_9ZZZZ</name>
<dbReference type="PANTHER" id="PTHR12215:SF10">
    <property type="entry name" value="L-AMINOADIPATE-SEMIALDEHYDE DEHYDROGENASE-PHOSPHOPANTETHEINYL TRANSFERASE"/>
    <property type="match status" value="1"/>
</dbReference>
<proteinExistence type="predicted"/>
<dbReference type="Gene3D" id="3.90.470.20">
    <property type="entry name" value="4'-phosphopantetheinyl transferase domain"/>
    <property type="match status" value="2"/>
</dbReference>
<sequence>MTVRHHWSEKPGFRLQPGIIDIWLCQGDTVQERLEHLGTLLSAEERARAQRFKFEIHRNRFIISHGFQRSILAKYLNIAPASIQYQLSDKGKPSLIADERDLTFNLSHTEDISILAVTCDAEVGVDVEYMDRKADWQAIGQRFFTAPEQQALFSLPKEKQQSAFYQLWTRKEAYMKILGSGFSLLPTAFTLTVPPQPPALIQHHSTKIQATMQVEFIDIELPDELMNYCATLAAGALVGGVNCYQW</sequence>
<dbReference type="PANTHER" id="PTHR12215">
    <property type="entry name" value="PHOSPHOPANTETHEINE TRANSFERASE"/>
    <property type="match status" value="1"/>
</dbReference>
<dbReference type="GO" id="GO:0000287">
    <property type="term" value="F:magnesium ion binding"/>
    <property type="evidence" value="ECO:0007669"/>
    <property type="project" value="InterPro"/>
</dbReference>
<reference evidence="4" key="1">
    <citation type="submission" date="2018-06" db="EMBL/GenBank/DDBJ databases">
        <authorList>
            <person name="Zhirakovskaya E."/>
        </authorList>
    </citation>
    <scope>NUCLEOTIDE SEQUENCE</scope>
</reference>
<feature type="domain" description="4'-phosphopantetheinyl transferase" evidence="2">
    <location>
        <begin position="123"/>
        <end position="210"/>
    </location>
</feature>
<evidence type="ECO:0000256" key="1">
    <source>
        <dbReference type="ARBA" id="ARBA00022679"/>
    </source>
</evidence>
<dbReference type="SUPFAM" id="SSF56214">
    <property type="entry name" value="4'-phosphopantetheinyl transferase"/>
    <property type="match status" value="2"/>
</dbReference>
<evidence type="ECO:0000313" key="4">
    <source>
        <dbReference type="EMBL" id="VAX08945.1"/>
    </source>
</evidence>